<evidence type="ECO:0000256" key="2">
    <source>
        <dbReference type="SAM" id="Phobius"/>
    </source>
</evidence>
<feature type="transmembrane region" description="Helical" evidence="2">
    <location>
        <begin position="337"/>
        <end position="357"/>
    </location>
</feature>
<feature type="transmembrane region" description="Helical" evidence="2">
    <location>
        <begin position="12"/>
        <end position="33"/>
    </location>
</feature>
<sequence>MFSAIFKSSASAFPIPAVFWAVASAISLSITSINLESSKSAFLVSAKPTGVYTIPSPTVLAQDNIGLFSSFILVLSVTIIILASGSWIRSPRLGARLKREATPPPPPPPPTPPTPLGPNAADINDGEEHDPEDNGGGDGDDPHVEDGGVDESKDADDDGLTTAAAPAPEDPPPPPGSVDEEDNDGDAVAAVTQGSLPWLFLLLLVSLAASRTPEITVKVDGAVPNPALRSPLSSVTIPGLLERLDDVVICKASSSIPQLLANPRIPPSLLDNIQARVALELDPPVPVVAPQQVSAVPVAAAVHVAAAIAVHVPAAVALPSPAPTIRQIGLVAWRKTFVLFAGIPGLVLLGGMFGLLLPLGSRSRRTENEALESEPPPLTPRMVPLPPSPPMTPRHVPLPLSPPTTPRRHRPPPAPPSSPISPRRQRPLAPLPFRDAATENICDNMVSLVKDKTARRILCKAEEKENVGRERCRRVSAVQREIWRCLYELRAGTTRKLDVKKWDGR</sequence>
<dbReference type="PANTHER" id="PTHR45691:SF6">
    <property type="entry name" value="PROTEIN DIAPHANOUS"/>
    <property type="match status" value="1"/>
</dbReference>
<evidence type="ECO:0000313" key="3">
    <source>
        <dbReference type="EMBL" id="KAJ7361451.1"/>
    </source>
</evidence>
<dbReference type="EMBL" id="JARIHO010000005">
    <property type="protein sequence ID" value="KAJ7361451.1"/>
    <property type="molecule type" value="Genomic_DNA"/>
</dbReference>
<gene>
    <name evidence="3" type="ORF">DFH08DRAFT_1032773</name>
</gene>
<feature type="compositionally biased region" description="Pro residues" evidence="1">
    <location>
        <begin position="374"/>
        <end position="392"/>
    </location>
</feature>
<keyword evidence="2" id="KW-1133">Transmembrane helix</keyword>
<evidence type="ECO:0000313" key="4">
    <source>
        <dbReference type="Proteomes" id="UP001218218"/>
    </source>
</evidence>
<evidence type="ECO:0000256" key="1">
    <source>
        <dbReference type="SAM" id="MobiDB-lite"/>
    </source>
</evidence>
<name>A0AAD7AKJ1_9AGAR</name>
<dbReference type="Proteomes" id="UP001218218">
    <property type="component" value="Unassembled WGS sequence"/>
</dbReference>
<keyword evidence="2" id="KW-0472">Membrane</keyword>
<feature type="transmembrane region" description="Helical" evidence="2">
    <location>
        <begin position="65"/>
        <end position="88"/>
    </location>
</feature>
<protein>
    <submittedName>
        <fullName evidence="3">Uncharacterized protein</fullName>
    </submittedName>
</protein>
<proteinExistence type="predicted"/>
<feature type="compositionally biased region" description="Pro residues" evidence="1">
    <location>
        <begin position="102"/>
        <end position="116"/>
    </location>
</feature>
<feature type="compositionally biased region" description="Acidic residues" evidence="1">
    <location>
        <begin position="124"/>
        <end position="139"/>
    </location>
</feature>
<dbReference type="GO" id="GO:0005884">
    <property type="term" value="C:actin filament"/>
    <property type="evidence" value="ECO:0007669"/>
    <property type="project" value="TreeGrafter"/>
</dbReference>
<organism evidence="3 4">
    <name type="scientific">Mycena albidolilacea</name>
    <dbReference type="NCBI Taxonomy" id="1033008"/>
    <lineage>
        <taxon>Eukaryota</taxon>
        <taxon>Fungi</taxon>
        <taxon>Dikarya</taxon>
        <taxon>Basidiomycota</taxon>
        <taxon>Agaricomycotina</taxon>
        <taxon>Agaricomycetes</taxon>
        <taxon>Agaricomycetidae</taxon>
        <taxon>Agaricales</taxon>
        <taxon>Marasmiineae</taxon>
        <taxon>Mycenaceae</taxon>
        <taxon>Mycena</taxon>
    </lineage>
</organism>
<reference evidence="3" key="1">
    <citation type="submission" date="2023-03" db="EMBL/GenBank/DDBJ databases">
        <title>Massive genome expansion in bonnet fungi (Mycena s.s.) driven by repeated elements and novel gene families across ecological guilds.</title>
        <authorList>
            <consortium name="Lawrence Berkeley National Laboratory"/>
            <person name="Harder C.B."/>
            <person name="Miyauchi S."/>
            <person name="Viragh M."/>
            <person name="Kuo A."/>
            <person name="Thoen E."/>
            <person name="Andreopoulos B."/>
            <person name="Lu D."/>
            <person name="Skrede I."/>
            <person name="Drula E."/>
            <person name="Henrissat B."/>
            <person name="Morin E."/>
            <person name="Kohler A."/>
            <person name="Barry K."/>
            <person name="LaButti K."/>
            <person name="Morin E."/>
            <person name="Salamov A."/>
            <person name="Lipzen A."/>
            <person name="Mereny Z."/>
            <person name="Hegedus B."/>
            <person name="Baldrian P."/>
            <person name="Stursova M."/>
            <person name="Weitz H."/>
            <person name="Taylor A."/>
            <person name="Grigoriev I.V."/>
            <person name="Nagy L.G."/>
            <person name="Martin F."/>
            <person name="Kauserud H."/>
        </authorList>
    </citation>
    <scope>NUCLEOTIDE SEQUENCE</scope>
    <source>
        <strain evidence="3">CBHHK002</strain>
    </source>
</reference>
<comment type="caution">
    <text evidence="3">The sequence shown here is derived from an EMBL/GenBank/DDBJ whole genome shotgun (WGS) entry which is preliminary data.</text>
</comment>
<dbReference type="PANTHER" id="PTHR45691">
    <property type="entry name" value="PROTEIN DIAPHANOUS"/>
    <property type="match status" value="1"/>
</dbReference>
<feature type="compositionally biased region" description="Basic and acidic residues" evidence="1">
    <location>
        <begin position="140"/>
        <end position="152"/>
    </location>
</feature>
<feature type="transmembrane region" description="Helical" evidence="2">
    <location>
        <begin position="298"/>
        <end position="317"/>
    </location>
</feature>
<feature type="non-terminal residue" evidence="3">
    <location>
        <position position="1"/>
    </location>
</feature>
<feature type="region of interest" description="Disordered" evidence="1">
    <location>
        <begin position="366"/>
        <end position="428"/>
    </location>
</feature>
<accession>A0AAD7AKJ1</accession>
<dbReference type="AlphaFoldDB" id="A0AAD7AKJ1"/>
<dbReference type="GO" id="GO:0030041">
    <property type="term" value="P:actin filament polymerization"/>
    <property type="evidence" value="ECO:0007669"/>
    <property type="project" value="TreeGrafter"/>
</dbReference>
<feature type="region of interest" description="Disordered" evidence="1">
    <location>
        <begin position="97"/>
        <end position="184"/>
    </location>
</feature>
<dbReference type="InterPro" id="IPR051412">
    <property type="entry name" value="Formin_Homology_Diaphanous_sf"/>
</dbReference>
<keyword evidence="4" id="KW-1185">Reference proteome</keyword>
<keyword evidence="2" id="KW-0812">Transmembrane</keyword>